<feature type="domain" description="HTH luxR-type" evidence="1">
    <location>
        <begin position="153"/>
        <end position="216"/>
    </location>
</feature>
<evidence type="ECO:0000259" key="1">
    <source>
        <dbReference type="SMART" id="SM00421"/>
    </source>
</evidence>
<dbReference type="GO" id="GO:0003677">
    <property type="term" value="F:DNA binding"/>
    <property type="evidence" value="ECO:0007669"/>
    <property type="project" value="InterPro"/>
</dbReference>
<dbReference type="InterPro" id="IPR036388">
    <property type="entry name" value="WH-like_DNA-bd_sf"/>
</dbReference>
<accession>A0A2I7N8W1</accession>
<reference evidence="3" key="1">
    <citation type="submission" date="2017-11" db="EMBL/GenBank/DDBJ databases">
        <authorList>
            <person name="Chan K.G."/>
            <person name="Lee L.S."/>
        </authorList>
    </citation>
    <scope>NUCLEOTIDE SEQUENCE [LARGE SCALE GENOMIC DNA]</scope>
    <source>
        <strain evidence="3">DSM 100970</strain>
    </source>
</reference>
<dbReference type="InterPro" id="IPR016032">
    <property type="entry name" value="Sig_transdc_resp-reg_C-effctor"/>
</dbReference>
<dbReference type="KEGG" id="nba:CUN60_11565"/>
<evidence type="ECO:0000313" key="2">
    <source>
        <dbReference type="EMBL" id="AUR52903.1"/>
    </source>
</evidence>
<dbReference type="AlphaFoldDB" id="A0A2I7N8W1"/>
<dbReference type="Pfam" id="PF00196">
    <property type="entry name" value="GerE"/>
    <property type="match status" value="1"/>
</dbReference>
<name>A0A2I7N8W1_9NEIS</name>
<dbReference type="InterPro" id="IPR000792">
    <property type="entry name" value="Tscrpt_reg_LuxR_C"/>
</dbReference>
<evidence type="ECO:0000313" key="3">
    <source>
        <dbReference type="Proteomes" id="UP000236655"/>
    </source>
</evidence>
<proteinExistence type="predicted"/>
<gene>
    <name evidence="2" type="ORF">CUN60_11565</name>
</gene>
<organism evidence="2 3">
    <name type="scientific">Aquella oligotrophica</name>
    <dbReference type="NCBI Taxonomy" id="2067065"/>
    <lineage>
        <taxon>Bacteria</taxon>
        <taxon>Pseudomonadati</taxon>
        <taxon>Pseudomonadota</taxon>
        <taxon>Betaproteobacteria</taxon>
        <taxon>Neisseriales</taxon>
        <taxon>Neisseriaceae</taxon>
        <taxon>Aquella</taxon>
    </lineage>
</organism>
<dbReference type="Proteomes" id="UP000236655">
    <property type="component" value="Chromosome"/>
</dbReference>
<dbReference type="Gene3D" id="1.10.10.10">
    <property type="entry name" value="Winged helix-like DNA-binding domain superfamily/Winged helix DNA-binding domain"/>
    <property type="match status" value="1"/>
</dbReference>
<keyword evidence="3" id="KW-1185">Reference proteome</keyword>
<dbReference type="SUPFAM" id="SSF46894">
    <property type="entry name" value="C-terminal effector domain of the bipartite response regulators"/>
    <property type="match status" value="1"/>
</dbReference>
<dbReference type="SMART" id="SM00421">
    <property type="entry name" value="HTH_LUXR"/>
    <property type="match status" value="1"/>
</dbReference>
<sequence>MLKSKIGFYNYVRFMSNLLSEYCIFTKKFKSNHNIIIVNLDMKILCITNPEFFTRYNAGFEENSNLFDCLKHLPLMDKKSEIYTNLIISKKVQGYFIAQDLDGSSGHLIDRVYLSPIMDENQELVGIELECISMAGLPIINILDEEKDYQLHFPTLTKREYEIAVLKYLGKTDREISEILSTKGSPVSDKTIASIVYNQLYRKLDVHNKSDLIKKIHNSGMDKFIPKSLIASNQLIVFSTLDLS</sequence>
<dbReference type="EMBL" id="CP024847">
    <property type="protein sequence ID" value="AUR52903.1"/>
    <property type="molecule type" value="Genomic_DNA"/>
</dbReference>
<dbReference type="GO" id="GO:0006355">
    <property type="term" value="P:regulation of DNA-templated transcription"/>
    <property type="evidence" value="ECO:0007669"/>
    <property type="project" value="InterPro"/>
</dbReference>
<protein>
    <recommendedName>
        <fullName evidence="1">HTH luxR-type domain-containing protein</fullName>
    </recommendedName>
</protein>